<evidence type="ECO:0000256" key="4">
    <source>
        <dbReference type="ARBA" id="ARBA00022679"/>
    </source>
</evidence>
<dbReference type="SMART" id="SM00387">
    <property type="entry name" value="HATPase_c"/>
    <property type="match status" value="1"/>
</dbReference>
<feature type="domain" description="Histidine kinase" evidence="7">
    <location>
        <begin position="510"/>
        <end position="723"/>
    </location>
</feature>
<dbReference type="SUPFAM" id="SSF55781">
    <property type="entry name" value="GAF domain-like"/>
    <property type="match status" value="2"/>
</dbReference>
<dbReference type="SUPFAM" id="SSF55785">
    <property type="entry name" value="PYP-like sensor domain (PAS domain)"/>
    <property type="match status" value="1"/>
</dbReference>
<sequence>MSEIQAIDEEQERVKIVRDLAILNTPAEPEFDEVVRFAGELCETRYVFLTLVDSERLWFKSKLGLDICEIQREISICNHTLLNNCILEIEDARKHPVFCDNPLVKSDLSIRFYVGIPLRLKSDIAIGTLCVMDDKPKVLSDVQKKGLLLMAKQIVHLLESRSNKKLAQLEVEKNRETEKIINAIACVNRDYLNGVSTRALVSDFLKAFLTITDSQFGFIAEVLSDKNKQPYLKHIALADVSKDSDTADYFNSNPDSELEFHNLDTLFGAVIRTGKALISNDAKHHPQSGGTPSGHPSLKQFAGFPLFREGEMVGMVGLANRESGYDERILQFVEPLLDNCSLIVKAYRSEMEKDAFLSALESEKQAFKKLSDKFSSLYHSLDDGIVECSVPDGKILDCNPAFCKMIGYDKQSLCNLTIFDITDSASLQQSEIKLAESISEKGESEAFEKHYIHSHGHPVPALVKVFKVNTNPAETPRAWGLIKDLSVQQKREMQRAQRKKMESLGTLSGGIAHDFNNILAIISGNAELLKMTQANKELLHHTCKILDASQRGAELVKRILAFSRKNPQSHSAIDLKKAIEQALELIQPTISTNISLRVDLQDSGMISSDESSVTQLLMNLISNACQAIEPNTGTIEIKLCEISGHHADPLQLRLTVSDTGRGMSQLQTSQAFDPFYTTKEKGRGTGLGLAIVHGLVEDMKAHIHIDSQEGIGSNVTIDIPVSHPGIVHQAHRAESPEFERHKVLVVEDETEIAQLYMEALQADGHEVFTAENGEQAWHLFEQHDNQFDIVISDDQMPIMRGIDLAKRIKMKCPDIPVVLLSGFISQYIEEAQAKGDINLILTKPIALDELRNTIKQFKVIKTRCC</sequence>
<dbReference type="InterPro" id="IPR011006">
    <property type="entry name" value="CheY-like_superfamily"/>
</dbReference>
<feature type="domain" description="Response regulatory" evidence="8">
    <location>
        <begin position="742"/>
        <end position="858"/>
    </location>
</feature>
<dbReference type="SMART" id="SM00091">
    <property type="entry name" value="PAS"/>
    <property type="match status" value="1"/>
</dbReference>
<dbReference type="InterPro" id="IPR029016">
    <property type="entry name" value="GAF-like_dom_sf"/>
</dbReference>
<dbReference type="SUPFAM" id="SSF55874">
    <property type="entry name" value="ATPase domain of HSP90 chaperone/DNA topoisomerase II/histidine kinase"/>
    <property type="match status" value="1"/>
</dbReference>
<dbReference type="Gene3D" id="1.10.287.130">
    <property type="match status" value="1"/>
</dbReference>
<dbReference type="Proteomes" id="UP001333710">
    <property type="component" value="Chromosome"/>
</dbReference>
<dbReference type="CDD" id="cd00130">
    <property type="entry name" value="PAS"/>
    <property type="match status" value="1"/>
</dbReference>
<evidence type="ECO:0000256" key="6">
    <source>
        <dbReference type="PROSITE-ProRule" id="PRU00169"/>
    </source>
</evidence>
<dbReference type="InterPro" id="IPR005467">
    <property type="entry name" value="His_kinase_dom"/>
</dbReference>
<dbReference type="EMBL" id="AP027272">
    <property type="protein sequence ID" value="BDX07122.1"/>
    <property type="molecule type" value="Genomic_DNA"/>
</dbReference>
<dbReference type="SUPFAM" id="SSF52172">
    <property type="entry name" value="CheY-like"/>
    <property type="match status" value="1"/>
</dbReference>
<evidence type="ECO:0000256" key="1">
    <source>
        <dbReference type="ARBA" id="ARBA00000085"/>
    </source>
</evidence>
<keyword evidence="4" id="KW-0808">Transferase</keyword>
<dbReference type="SUPFAM" id="SSF47384">
    <property type="entry name" value="Homodimeric domain of signal transducing histidine kinase"/>
    <property type="match status" value="1"/>
</dbReference>
<dbReference type="SMART" id="SM00065">
    <property type="entry name" value="GAF"/>
    <property type="match status" value="2"/>
</dbReference>
<dbReference type="Pfam" id="PF13426">
    <property type="entry name" value="PAS_9"/>
    <property type="match status" value="1"/>
</dbReference>
<dbReference type="SMART" id="SM00388">
    <property type="entry name" value="HisKA"/>
    <property type="match status" value="1"/>
</dbReference>
<dbReference type="PANTHER" id="PTHR43065">
    <property type="entry name" value="SENSOR HISTIDINE KINASE"/>
    <property type="match status" value="1"/>
</dbReference>
<dbReference type="RefSeq" id="WP_338293111.1">
    <property type="nucleotide sequence ID" value="NZ_AP027272.1"/>
</dbReference>
<evidence type="ECO:0000259" key="7">
    <source>
        <dbReference type="PROSITE" id="PS50109"/>
    </source>
</evidence>
<evidence type="ECO:0000256" key="5">
    <source>
        <dbReference type="ARBA" id="ARBA00022777"/>
    </source>
</evidence>
<dbReference type="NCBIfam" id="TIGR00229">
    <property type="entry name" value="sensory_box"/>
    <property type="match status" value="1"/>
</dbReference>
<dbReference type="Gene3D" id="3.30.450.20">
    <property type="entry name" value="PAS domain"/>
    <property type="match status" value="1"/>
</dbReference>
<dbReference type="SMART" id="SM00448">
    <property type="entry name" value="REC"/>
    <property type="match status" value="1"/>
</dbReference>
<dbReference type="InterPro" id="IPR003018">
    <property type="entry name" value="GAF"/>
</dbReference>
<dbReference type="InterPro" id="IPR036097">
    <property type="entry name" value="HisK_dim/P_sf"/>
</dbReference>
<evidence type="ECO:0000259" key="8">
    <source>
        <dbReference type="PROSITE" id="PS50110"/>
    </source>
</evidence>
<dbReference type="InterPro" id="IPR003661">
    <property type="entry name" value="HisK_dim/P_dom"/>
</dbReference>
<evidence type="ECO:0000313" key="10">
    <source>
        <dbReference type="Proteomes" id="UP001333710"/>
    </source>
</evidence>
<dbReference type="Pfam" id="PF13185">
    <property type="entry name" value="GAF_2"/>
    <property type="match status" value="1"/>
</dbReference>
<dbReference type="InterPro" id="IPR035965">
    <property type="entry name" value="PAS-like_dom_sf"/>
</dbReference>
<dbReference type="KEGG" id="pmaw:MACH26_26430"/>
<dbReference type="InterPro" id="IPR004358">
    <property type="entry name" value="Sig_transdc_His_kin-like_C"/>
</dbReference>
<keyword evidence="3 6" id="KW-0597">Phosphoprotein</keyword>
<keyword evidence="10" id="KW-1185">Reference proteome</keyword>
<dbReference type="Gene3D" id="3.30.565.10">
    <property type="entry name" value="Histidine kinase-like ATPase, C-terminal domain"/>
    <property type="match status" value="1"/>
</dbReference>
<dbReference type="InterPro" id="IPR036890">
    <property type="entry name" value="HATPase_C_sf"/>
</dbReference>
<dbReference type="GO" id="GO:0000155">
    <property type="term" value="F:phosphorelay sensor kinase activity"/>
    <property type="evidence" value="ECO:0007669"/>
    <property type="project" value="InterPro"/>
</dbReference>
<dbReference type="PROSITE" id="PS50110">
    <property type="entry name" value="RESPONSE_REGULATORY"/>
    <property type="match status" value="1"/>
</dbReference>
<dbReference type="EC" id="2.7.13.3" evidence="2"/>
<evidence type="ECO:0000256" key="2">
    <source>
        <dbReference type="ARBA" id="ARBA00012438"/>
    </source>
</evidence>
<dbReference type="Gene3D" id="3.30.450.40">
    <property type="match status" value="2"/>
</dbReference>
<name>A0AA48HR17_9ALTE</name>
<dbReference type="Gene3D" id="3.40.50.2300">
    <property type="match status" value="1"/>
</dbReference>
<dbReference type="PRINTS" id="PR00344">
    <property type="entry name" value="BCTRLSENSOR"/>
</dbReference>
<dbReference type="PROSITE" id="PS50109">
    <property type="entry name" value="HIS_KIN"/>
    <property type="match status" value="1"/>
</dbReference>
<accession>A0AA48HR17</accession>
<proteinExistence type="predicted"/>
<dbReference type="PANTHER" id="PTHR43065:SF42">
    <property type="entry name" value="TWO-COMPONENT SENSOR PPRA"/>
    <property type="match status" value="1"/>
</dbReference>
<dbReference type="Pfam" id="PF00512">
    <property type="entry name" value="HisKA"/>
    <property type="match status" value="1"/>
</dbReference>
<comment type="catalytic activity">
    <reaction evidence="1">
        <text>ATP + protein L-histidine = ADP + protein N-phospho-L-histidine.</text>
        <dbReference type="EC" id="2.7.13.3"/>
    </reaction>
</comment>
<organism evidence="9 10">
    <name type="scientific">Planctobacterium marinum</name>
    <dbReference type="NCBI Taxonomy" id="1631968"/>
    <lineage>
        <taxon>Bacteria</taxon>
        <taxon>Pseudomonadati</taxon>
        <taxon>Pseudomonadota</taxon>
        <taxon>Gammaproteobacteria</taxon>
        <taxon>Alteromonadales</taxon>
        <taxon>Alteromonadaceae</taxon>
        <taxon>Planctobacterium</taxon>
    </lineage>
</organism>
<reference evidence="9" key="1">
    <citation type="submission" date="2023-01" db="EMBL/GenBank/DDBJ databases">
        <title>Complete genome sequence of Planctobacterium marinum strain Dej080120_11.</title>
        <authorList>
            <person name="Ueki S."/>
            <person name="Maruyama F."/>
        </authorList>
    </citation>
    <scope>NUCLEOTIDE SEQUENCE</scope>
    <source>
        <strain evidence="9">Dej080120_11</strain>
    </source>
</reference>
<gene>
    <name evidence="9" type="ORF">MACH26_26430</name>
</gene>
<protein>
    <recommendedName>
        <fullName evidence="2">histidine kinase</fullName>
        <ecNumber evidence="2">2.7.13.3</ecNumber>
    </recommendedName>
</protein>
<dbReference type="InterPro" id="IPR000014">
    <property type="entry name" value="PAS"/>
</dbReference>
<dbReference type="CDD" id="cd00082">
    <property type="entry name" value="HisKA"/>
    <property type="match status" value="1"/>
</dbReference>
<evidence type="ECO:0000256" key="3">
    <source>
        <dbReference type="ARBA" id="ARBA00022553"/>
    </source>
</evidence>
<dbReference type="InterPro" id="IPR001789">
    <property type="entry name" value="Sig_transdc_resp-reg_receiver"/>
</dbReference>
<dbReference type="AlphaFoldDB" id="A0AA48HR17"/>
<dbReference type="Pfam" id="PF02518">
    <property type="entry name" value="HATPase_c"/>
    <property type="match status" value="1"/>
</dbReference>
<feature type="modified residue" description="4-aspartylphosphate" evidence="6">
    <location>
        <position position="793"/>
    </location>
</feature>
<evidence type="ECO:0000313" key="9">
    <source>
        <dbReference type="EMBL" id="BDX07122.1"/>
    </source>
</evidence>
<dbReference type="InterPro" id="IPR003594">
    <property type="entry name" value="HATPase_dom"/>
</dbReference>
<dbReference type="Pfam" id="PF01590">
    <property type="entry name" value="GAF"/>
    <property type="match status" value="1"/>
</dbReference>
<keyword evidence="5" id="KW-0418">Kinase</keyword>
<dbReference type="Pfam" id="PF00072">
    <property type="entry name" value="Response_reg"/>
    <property type="match status" value="1"/>
</dbReference>